<evidence type="ECO:0000313" key="2">
    <source>
        <dbReference type="Proteomes" id="UP000034694"/>
    </source>
</evidence>
<feature type="non-terminal residue" evidence="1">
    <location>
        <position position="37"/>
    </location>
</feature>
<protein>
    <submittedName>
        <fullName evidence="1">Uncharacterized protein</fullName>
    </submittedName>
</protein>
<reference evidence="1 2" key="1">
    <citation type="journal article" date="2015" name="Nature">
        <title>rRNA introns, odd ribosomes, and small enigmatic genomes across a large radiation of phyla.</title>
        <authorList>
            <person name="Brown C.T."/>
            <person name="Hug L.A."/>
            <person name="Thomas B.C."/>
            <person name="Sharon I."/>
            <person name="Castelle C.J."/>
            <person name="Singh A."/>
            <person name="Wilkins M.J."/>
            <person name="Williams K.H."/>
            <person name="Banfield J.F."/>
        </authorList>
    </citation>
    <scope>NUCLEOTIDE SEQUENCE [LARGE SCALE GENOMIC DNA]</scope>
</reference>
<sequence>MKQLIIRISGGLATAGMLTVFMATNAYAAEISNNGAG</sequence>
<dbReference type="EMBL" id="LCPK01000055">
    <property type="protein sequence ID" value="KKU95337.1"/>
    <property type="molecule type" value="Genomic_DNA"/>
</dbReference>
<dbReference type="Proteomes" id="UP000034694">
    <property type="component" value="Unassembled WGS sequence"/>
</dbReference>
<dbReference type="AlphaFoldDB" id="A0A0G1UM87"/>
<organism evidence="1 2">
    <name type="scientific">Candidatus Amesbacteria bacterium GW2011_GWB1_48_13</name>
    <dbReference type="NCBI Taxonomy" id="1618362"/>
    <lineage>
        <taxon>Bacteria</taxon>
        <taxon>Candidatus Amesiibacteriota</taxon>
    </lineage>
</organism>
<name>A0A0G1UM87_9BACT</name>
<gene>
    <name evidence="1" type="ORF">UY28_C0055G0009</name>
</gene>
<comment type="caution">
    <text evidence="1">The sequence shown here is derived from an EMBL/GenBank/DDBJ whole genome shotgun (WGS) entry which is preliminary data.</text>
</comment>
<proteinExistence type="predicted"/>
<evidence type="ECO:0000313" key="1">
    <source>
        <dbReference type="EMBL" id="KKU95337.1"/>
    </source>
</evidence>
<accession>A0A0G1UM87</accession>